<keyword evidence="1" id="KW-0812">Transmembrane</keyword>
<organism evidence="2 3">
    <name type="scientific">Claviceps africana</name>
    <dbReference type="NCBI Taxonomy" id="83212"/>
    <lineage>
        <taxon>Eukaryota</taxon>
        <taxon>Fungi</taxon>
        <taxon>Dikarya</taxon>
        <taxon>Ascomycota</taxon>
        <taxon>Pezizomycotina</taxon>
        <taxon>Sordariomycetes</taxon>
        <taxon>Hypocreomycetidae</taxon>
        <taxon>Hypocreales</taxon>
        <taxon>Clavicipitaceae</taxon>
        <taxon>Claviceps</taxon>
    </lineage>
</organism>
<sequence>MANYASGLRVVDASSVVDDPTGRRMREVAHFDCWPEDDHDPEVAFYGAWSSYIWFASGTVVLNCIERDKSPRALAKRHATHVFKIMAMHSRAARRT</sequence>
<dbReference type="OrthoDB" id="2099887at2759"/>
<keyword evidence="1" id="KW-0472">Membrane</keyword>
<dbReference type="AlphaFoldDB" id="A0A8K0J6B5"/>
<accession>A0A8K0J6B5</accession>
<evidence type="ECO:0000256" key="1">
    <source>
        <dbReference type="SAM" id="Phobius"/>
    </source>
</evidence>
<keyword evidence="3" id="KW-1185">Reference proteome</keyword>
<keyword evidence="1" id="KW-1133">Transmembrane helix</keyword>
<gene>
    <name evidence="2" type="ORF">E4U42_003771</name>
</gene>
<comment type="caution">
    <text evidence="2">The sequence shown here is derived from an EMBL/GenBank/DDBJ whole genome shotgun (WGS) entry which is preliminary data.</text>
</comment>
<name>A0A8K0J6B5_9HYPO</name>
<protein>
    <submittedName>
        <fullName evidence="2">Uncharacterized protein</fullName>
    </submittedName>
</protein>
<reference evidence="2" key="1">
    <citation type="journal article" date="2020" name="bioRxiv">
        <title>Whole genome comparisons of ergot fungi reveals the divergence and evolution of species within the genus Claviceps are the result of varying mechanisms driving genome evolution and host range expansion.</title>
        <authorList>
            <person name="Wyka S.A."/>
            <person name="Mondo S.J."/>
            <person name="Liu M."/>
            <person name="Dettman J."/>
            <person name="Nalam V."/>
            <person name="Broders K.D."/>
        </authorList>
    </citation>
    <scope>NUCLEOTIDE SEQUENCE</scope>
    <source>
        <strain evidence="2">CCC 489</strain>
    </source>
</reference>
<dbReference type="PANTHER" id="PTHR38787:SF3">
    <property type="entry name" value="REGULATORY P DOMAIN-CONTAINING PROTEIN"/>
    <property type="match status" value="1"/>
</dbReference>
<feature type="transmembrane region" description="Helical" evidence="1">
    <location>
        <begin position="44"/>
        <end position="65"/>
    </location>
</feature>
<dbReference type="Proteomes" id="UP000811619">
    <property type="component" value="Unassembled WGS sequence"/>
</dbReference>
<proteinExistence type="predicted"/>
<evidence type="ECO:0000313" key="2">
    <source>
        <dbReference type="EMBL" id="KAG5925968.1"/>
    </source>
</evidence>
<dbReference type="EMBL" id="SRPY01000320">
    <property type="protein sequence ID" value="KAG5925968.1"/>
    <property type="molecule type" value="Genomic_DNA"/>
</dbReference>
<dbReference type="PANTHER" id="PTHR38787">
    <property type="entry name" value="REGULATORY P DOMAIN-CONTAINING PROTEIN"/>
    <property type="match status" value="1"/>
</dbReference>
<dbReference type="GO" id="GO:0005576">
    <property type="term" value="C:extracellular region"/>
    <property type="evidence" value="ECO:0007669"/>
    <property type="project" value="TreeGrafter"/>
</dbReference>
<evidence type="ECO:0000313" key="3">
    <source>
        <dbReference type="Proteomes" id="UP000811619"/>
    </source>
</evidence>